<dbReference type="GeneID" id="119743845"/>
<feature type="transmembrane region" description="Helical" evidence="3">
    <location>
        <begin position="86"/>
        <end position="104"/>
    </location>
</feature>
<evidence type="ECO:0000256" key="2">
    <source>
        <dbReference type="SAM" id="MobiDB-lite"/>
    </source>
</evidence>
<dbReference type="Proteomes" id="UP000887568">
    <property type="component" value="Unplaced"/>
</dbReference>
<dbReference type="PROSITE" id="PS50850">
    <property type="entry name" value="MFS"/>
    <property type="match status" value="1"/>
</dbReference>
<dbReference type="Gene3D" id="1.20.1250.20">
    <property type="entry name" value="MFS general substrate transporter like domains"/>
    <property type="match status" value="1"/>
</dbReference>
<keyword evidence="3" id="KW-0472">Membrane</keyword>
<dbReference type="InterPro" id="IPR050327">
    <property type="entry name" value="Proton-linked_MCT"/>
</dbReference>
<feature type="region of interest" description="Disordered" evidence="2">
    <location>
        <begin position="201"/>
        <end position="229"/>
    </location>
</feature>
<dbReference type="PANTHER" id="PTHR11360:SF303">
    <property type="entry name" value="MAJOR FACILITATOR SUPERFAMILY (MFS) PROFILE DOMAIN-CONTAINING PROTEIN"/>
    <property type="match status" value="1"/>
</dbReference>
<keyword evidence="3" id="KW-0812">Transmembrane</keyword>
<feature type="transmembrane region" description="Helical" evidence="3">
    <location>
        <begin position="256"/>
        <end position="277"/>
    </location>
</feature>
<dbReference type="Pfam" id="PF07690">
    <property type="entry name" value="MFS_1"/>
    <property type="match status" value="1"/>
</dbReference>
<keyword evidence="3" id="KW-1133">Transmembrane helix</keyword>
<dbReference type="InterPro" id="IPR036259">
    <property type="entry name" value="MFS_trans_sf"/>
</dbReference>
<feature type="transmembrane region" description="Helical" evidence="3">
    <location>
        <begin position="321"/>
        <end position="341"/>
    </location>
</feature>
<feature type="domain" description="Major facilitator superfamily (MFS) profile" evidence="4">
    <location>
        <begin position="21"/>
        <end position="439"/>
    </location>
</feature>
<dbReference type="AlphaFoldDB" id="A0A914BIQ8"/>
<evidence type="ECO:0000313" key="5">
    <source>
        <dbReference type="EnsemblMetazoa" id="XP_038075989.1"/>
    </source>
</evidence>
<dbReference type="InterPro" id="IPR011701">
    <property type="entry name" value="MFS"/>
</dbReference>
<feature type="transmembrane region" description="Helical" evidence="3">
    <location>
        <begin position="56"/>
        <end position="79"/>
    </location>
</feature>
<feature type="transmembrane region" description="Helical" evidence="3">
    <location>
        <begin position="347"/>
        <end position="373"/>
    </location>
</feature>
<comment type="subcellular location">
    <subcellularLocation>
        <location evidence="1">Membrane</location>
        <topology evidence="1">Multi-pass membrane protein</topology>
    </subcellularLocation>
</comment>
<reference evidence="5" key="1">
    <citation type="submission" date="2022-11" db="UniProtKB">
        <authorList>
            <consortium name="EnsemblMetazoa"/>
        </authorList>
    </citation>
    <scope>IDENTIFICATION</scope>
</reference>
<evidence type="ECO:0000259" key="4">
    <source>
        <dbReference type="PROSITE" id="PS50850"/>
    </source>
</evidence>
<feature type="transmembrane region" description="Helical" evidence="3">
    <location>
        <begin position="175"/>
        <end position="194"/>
    </location>
</feature>
<feature type="transmembrane region" description="Helical" evidence="3">
    <location>
        <begin position="110"/>
        <end position="132"/>
    </location>
</feature>
<dbReference type="GO" id="GO:0016020">
    <property type="term" value="C:membrane"/>
    <property type="evidence" value="ECO:0007669"/>
    <property type="project" value="UniProtKB-SubCell"/>
</dbReference>
<feature type="transmembrane region" description="Helical" evidence="3">
    <location>
        <begin position="289"/>
        <end position="309"/>
    </location>
</feature>
<feature type="transmembrane region" description="Helical" evidence="3">
    <location>
        <begin position="413"/>
        <end position="435"/>
    </location>
</feature>
<organism evidence="5 6">
    <name type="scientific">Patiria miniata</name>
    <name type="common">Bat star</name>
    <name type="synonym">Asterina miniata</name>
    <dbReference type="NCBI Taxonomy" id="46514"/>
    <lineage>
        <taxon>Eukaryota</taxon>
        <taxon>Metazoa</taxon>
        <taxon>Echinodermata</taxon>
        <taxon>Eleutherozoa</taxon>
        <taxon>Asterozoa</taxon>
        <taxon>Asteroidea</taxon>
        <taxon>Valvatacea</taxon>
        <taxon>Valvatida</taxon>
        <taxon>Asterinidae</taxon>
        <taxon>Patiria</taxon>
    </lineage>
</organism>
<proteinExistence type="predicted"/>
<name>A0A914BIQ8_PATMI</name>
<evidence type="ECO:0000256" key="3">
    <source>
        <dbReference type="SAM" id="Phobius"/>
    </source>
</evidence>
<evidence type="ECO:0000256" key="1">
    <source>
        <dbReference type="ARBA" id="ARBA00004141"/>
    </source>
</evidence>
<dbReference type="OMA" id="CTISFAY"/>
<accession>A0A914BIQ8</accession>
<sequence>MASPATAPVRYEHTDRKGWLVVFASFICSFVICGNLKALGVLLIPMTSDLDSELWLVGWLVVWYNVSKDCTGPIIGALSRMFSTRLMIVCGGLFSTLGFILTSVSPNVAVMSIFIVGLSGLGSAFIFFNIYVVVASYFTEKYPLAIGIAMMGMPLGLMAYGPMTQVLLDTYGWRGTVLLLGGISFHLVPCGMLGQRQSSRREQYQEISNTDEADSSDRNDTSGDRQGLVSKLGRGGEWARRFKDAVDVAVLADARFILLTCGRCTISFAYSSLMAYMVSHGQFQGLSKLQASILPTALGIGIVAGRMVAPCLQQLGTKPPAVLWACIGSALMGALFVEAFIRPFVGQLAVMVVIGIGVGMASQATDVMVWSISSFPRDGRLVSRMGWLGVFKSIAGLVGGLISGWIYEWTGSFIIAYCVCGGITLLSIPFFVVWWRMLYTKRTEDQ</sequence>
<feature type="transmembrane region" description="Helical" evidence="3">
    <location>
        <begin position="20"/>
        <end position="44"/>
    </location>
</feature>
<keyword evidence="6" id="KW-1185">Reference proteome</keyword>
<dbReference type="RefSeq" id="XP_038075989.1">
    <property type="nucleotide sequence ID" value="XM_038220061.1"/>
</dbReference>
<evidence type="ECO:0000313" key="6">
    <source>
        <dbReference type="Proteomes" id="UP000887568"/>
    </source>
</evidence>
<dbReference type="PANTHER" id="PTHR11360">
    <property type="entry name" value="MONOCARBOXYLATE TRANSPORTER"/>
    <property type="match status" value="1"/>
</dbReference>
<dbReference type="InterPro" id="IPR020846">
    <property type="entry name" value="MFS_dom"/>
</dbReference>
<feature type="transmembrane region" description="Helical" evidence="3">
    <location>
        <begin position="144"/>
        <end position="163"/>
    </location>
</feature>
<dbReference type="SUPFAM" id="SSF103473">
    <property type="entry name" value="MFS general substrate transporter"/>
    <property type="match status" value="1"/>
</dbReference>
<protein>
    <recommendedName>
        <fullName evidence="4">Major facilitator superfamily (MFS) profile domain-containing protein</fullName>
    </recommendedName>
</protein>
<dbReference type="OrthoDB" id="2213137at2759"/>
<dbReference type="EnsemblMetazoa" id="XM_038220061.1">
    <property type="protein sequence ID" value="XP_038075989.1"/>
    <property type="gene ID" value="LOC119743845"/>
</dbReference>
<dbReference type="GO" id="GO:0008028">
    <property type="term" value="F:monocarboxylic acid transmembrane transporter activity"/>
    <property type="evidence" value="ECO:0007669"/>
    <property type="project" value="TreeGrafter"/>
</dbReference>
<feature type="transmembrane region" description="Helical" evidence="3">
    <location>
        <begin position="385"/>
        <end position="407"/>
    </location>
</feature>